<proteinExistence type="predicted"/>
<dbReference type="Proteomes" id="UP001165427">
    <property type="component" value="Unassembled WGS sequence"/>
</dbReference>
<keyword evidence="5" id="KW-1185">Reference proteome</keyword>
<feature type="transmembrane region" description="Helical" evidence="2">
    <location>
        <begin position="346"/>
        <end position="363"/>
    </location>
</feature>
<dbReference type="AlphaFoldDB" id="A0AA41UKG2"/>
<dbReference type="NCBIfam" id="TIGR02595">
    <property type="entry name" value="PEP_CTERM"/>
    <property type="match status" value="1"/>
</dbReference>
<feature type="compositionally biased region" description="Low complexity" evidence="1">
    <location>
        <begin position="151"/>
        <end position="166"/>
    </location>
</feature>
<feature type="compositionally biased region" description="Pro residues" evidence="1">
    <location>
        <begin position="334"/>
        <end position="343"/>
    </location>
</feature>
<feature type="compositionally biased region" description="Pro residues" evidence="1">
    <location>
        <begin position="234"/>
        <end position="247"/>
    </location>
</feature>
<evidence type="ECO:0000259" key="3">
    <source>
        <dbReference type="Pfam" id="PF07589"/>
    </source>
</evidence>
<keyword evidence="2" id="KW-1133">Transmembrane helix</keyword>
<gene>
    <name evidence="4" type="ORF">MRX98_20865</name>
</gene>
<protein>
    <submittedName>
        <fullName evidence="4">PEP-CTERM sorting domain-containing protein</fullName>
    </submittedName>
</protein>
<evidence type="ECO:0000313" key="5">
    <source>
        <dbReference type="Proteomes" id="UP001165427"/>
    </source>
</evidence>
<feature type="region of interest" description="Disordered" evidence="1">
    <location>
        <begin position="135"/>
        <end position="343"/>
    </location>
</feature>
<comment type="caution">
    <text evidence="4">The sequence shown here is derived from an EMBL/GenBank/DDBJ whole genome shotgun (WGS) entry which is preliminary data.</text>
</comment>
<evidence type="ECO:0000313" key="4">
    <source>
        <dbReference type="EMBL" id="MCJ8503040.1"/>
    </source>
</evidence>
<evidence type="ECO:0000256" key="1">
    <source>
        <dbReference type="SAM" id="MobiDB-lite"/>
    </source>
</evidence>
<keyword evidence="2" id="KW-0472">Membrane</keyword>
<organism evidence="4 5">
    <name type="scientific">Desulfatitalea alkaliphila</name>
    <dbReference type="NCBI Taxonomy" id="2929485"/>
    <lineage>
        <taxon>Bacteria</taxon>
        <taxon>Pseudomonadati</taxon>
        <taxon>Thermodesulfobacteriota</taxon>
        <taxon>Desulfobacteria</taxon>
        <taxon>Desulfobacterales</taxon>
        <taxon>Desulfosarcinaceae</taxon>
        <taxon>Desulfatitalea</taxon>
    </lineage>
</organism>
<accession>A0AA41UKG2</accession>
<dbReference type="RefSeq" id="WP_246914760.1">
    <property type="nucleotide sequence ID" value="NZ_JALJRB010000041.1"/>
</dbReference>
<keyword evidence="2" id="KW-0812">Transmembrane</keyword>
<name>A0AA41UKG2_9BACT</name>
<feature type="region of interest" description="Disordered" evidence="1">
    <location>
        <begin position="66"/>
        <end position="89"/>
    </location>
</feature>
<evidence type="ECO:0000256" key="2">
    <source>
        <dbReference type="SAM" id="Phobius"/>
    </source>
</evidence>
<dbReference type="EMBL" id="JALJRB010000041">
    <property type="protein sequence ID" value="MCJ8503040.1"/>
    <property type="molecule type" value="Genomic_DNA"/>
</dbReference>
<sequence>MKTNYMKKSKKSRRMVLAAVLAAIVLGLPMTLYIGAAISQSKKQSHSGLTNINTDIAPGAIAEENGATTDDSARGVQPGAMRRTMPVHASAARWTGDGAPYRNDPTGADYWLDTMTDGAAVLDSRATAPSRSNLAAYPGFGDHRSSLNGRAGSSPLSPPSAAAGMPQTSATPGSGPSAMPTPPGGAIQPAARPMDGLPPFGNPGNSLDPFAPDNLPGVGNPSQPETPASEPSAMPTPPGGPIEPTPSPMDGLPPFGDPGNPLDPFEPANPPGDGNPFQPETPGSSPSAMPTPPGGAIQPGARPMDGLPPFGEPGNPFDPFAPDNPPANGNPFQPETPAPAPVPEPATILMLAVGLLGIVAASARHTKRRGRQTPDPSNH</sequence>
<reference evidence="4" key="1">
    <citation type="submission" date="2022-04" db="EMBL/GenBank/DDBJ databases">
        <title>Desulfatitalea alkaliphila sp. nov., a novel anaerobic sulfate-reducing bacterium isolated from terrestrial mud volcano, Taman Peninsula, Russia.</title>
        <authorList>
            <person name="Khomyakova M.A."/>
            <person name="Merkel A.Y."/>
            <person name="Slobodkin A.I."/>
        </authorList>
    </citation>
    <scope>NUCLEOTIDE SEQUENCE</scope>
    <source>
        <strain evidence="4">M08but</strain>
    </source>
</reference>
<feature type="domain" description="Ice-binding protein C-terminal" evidence="3">
    <location>
        <begin position="341"/>
        <end position="362"/>
    </location>
</feature>
<dbReference type="InterPro" id="IPR013424">
    <property type="entry name" value="Ice-binding_C"/>
</dbReference>
<dbReference type="Pfam" id="PF07589">
    <property type="entry name" value="PEP-CTERM"/>
    <property type="match status" value="1"/>
</dbReference>
<feature type="compositionally biased region" description="Low complexity" evidence="1">
    <location>
        <begin position="313"/>
        <end position="331"/>
    </location>
</feature>